<comment type="catalytic activity">
    <reaction evidence="9">
        <text>adenosine + H2O + H(+) = inosine + NH4(+)</text>
        <dbReference type="Rhea" id="RHEA:24408"/>
        <dbReference type="ChEBI" id="CHEBI:15377"/>
        <dbReference type="ChEBI" id="CHEBI:15378"/>
        <dbReference type="ChEBI" id="CHEBI:16335"/>
        <dbReference type="ChEBI" id="CHEBI:17596"/>
        <dbReference type="ChEBI" id="CHEBI:28938"/>
        <dbReference type="EC" id="3.5.4.4"/>
    </reaction>
    <physiologicalReaction direction="left-to-right" evidence="9">
        <dbReference type="Rhea" id="RHEA:24409"/>
    </physiologicalReaction>
</comment>
<comment type="caution">
    <text evidence="14">The sequence shown here is derived from an EMBL/GenBank/DDBJ whole genome shotgun (WGS) entry which is preliminary data.</text>
</comment>
<comment type="catalytic activity">
    <reaction evidence="1">
        <text>inosine + phosphate = alpha-D-ribose 1-phosphate + hypoxanthine</text>
        <dbReference type="Rhea" id="RHEA:27646"/>
        <dbReference type="ChEBI" id="CHEBI:17368"/>
        <dbReference type="ChEBI" id="CHEBI:17596"/>
        <dbReference type="ChEBI" id="CHEBI:43474"/>
        <dbReference type="ChEBI" id="CHEBI:57720"/>
        <dbReference type="EC" id="2.4.2.1"/>
    </reaction>
    <physiologicalReaction direction="left-to-right" evidence="1">
        <dbReference type="Rhea" id="RHEA:27647"/>
    </physiologicalReaction>
</comment>
<evidence type="ECO:0000256" key="3">
    <source>
        <dbReference type="ARBA" id="ARBA00007353"/>
    </source>
</evidence>
<dbReference type="GO" id="GO:0005507">
    <property type="term" value="F:copper ion binding"/>
    <property type="evidence" value="ECO:0007669"/>
    <property type="project" value="TreeGrafter"/>
</dbReference>
<dbReference type="AlphaFoldDB" id="A0A917WK20"/>
<keyword evidence="5" id="KW-0479">Metal-binding</keyword>
<dbReference type="InterPro" id="IPR038371">
    <property type="entry name" value="Cu_polyphenol_OxRdtase_sf"/>
</dbReference>
<evidence type="ECO:0000256" key="6">
    <source>
        <dbReference type="ARBA" id="ARBA00022801"/>
    </source>
</evidence>
<dbReference type="InterPro" id="IPR003730">
    <property type="entry name" value="Cu_polyphenol_OxRdtase"/>
</dbReference>
<evidence type="ECO:0000256" key="9">
    <source>
        <dbReference type="ARBA" id="ARBA00047989"/>
    </source>
</evidence>
<keyword evidence="8" id="KW-0186">Copper</keyword>
<reference evidence="14" key="2">
    <citation type="submission" date="2020-09" db="EMBL/GenBank/DDBJ databases">
        <authorList>
            <person name="Sun Q."/>
            <person name="Zhou Y."/>
        </authorList>
    </citation>
    <scope>NUCLEOTIDE SEQUENCE</scope>
    <source>
        <strain evidence="14">CGMCC 4.7308</strain>
    </source>
</reference>
<evidence type="ECO:0000313" key="15">
    <source>
        <dbReference type="Proteomes" id="UP000655208"/>
    </source>
</evidence>
<evidence type="ECO:0000256" key="7">
    <source>
        <dbReference type="ARBA" id="ARBA00022833"/>
    </source>
</evidence>
<accession>A0A917WK20</accession>
<comment type="catalytic activity">
    <reaction evidence="10">
        <text>adenosine + phosphate = alpha-D-ribose 1-phosphate + adenine</text>
        <dbReference type="Rhea" id="RHEA:27642"/>
        <dbReference type="ChEBI" id="CHEBI:16335"/>
        <dbReference type="ChEBI" id="CHEBI:16708"/>
        <dbReference type="ChEBI" id="CHEBI:43474"/>
        <dbReference type="ChEBI" id="CHEBI:57720"/>
        <dbReference type="EC" id="2.4.2.1"/>
    </reaction>
    <physiologicalReaction direction="left-to-right" evidence="10">
        <dbReference type="Rhea" id="RHEA:27643"/>
    </physiologicalReaction>
</comment>
<keyword evidence="7" id="KW-0862">Zinc</keyword>
<evidence type="ECO:0000256" key="11">
    <source>
        <dbReference type="ARBA" id="ARBA00049893"/>
    </source>
</evidence>
<evidence type="ECO:0000256" key="10">
    <source>
        <dbReference type="ARBA" id="ARBA00048968"/>
    </source>
</evidence>
<comment type="function">
    <text evidence="2">Purine nucleoside enzyme that catalyzes the phosphorolysis of adenosine and inosine nucleosides, yielding D-ribose 1-phosphate and the respective free bases, adenine and hypoxanthine. Also catalyzes the phosphorolysis of S-methyl-5'-thioadenosine into adenine and S-methyl-5-thio-alpha-D-ribose 1-phosphate. Also has adenosine deaminase activity.</text>
</comment>
<evidence type="ECO:0000256" key="1">
    <source>
        <dbReference type="ARBA" id="ARBA00000553"/>
    </source>
</evidence>
<sequence>MTTLVRAGVGHLLTGRDGGVSAPPYDAWNLSDGVGDAPPAVARNRELLAERTGVPAARTAWMHQVHGTSVAGVGDRIDGPFEATDGLVTDRPGTALAVLVADCVPVLAADPVAGVVGVAHAGRRGAAAGILGRLLAALEDLGGSTGRTQVLLGPAICGRCYEVPDDLQDEVERQLPGSACRTADGTGGLDLRAGLAAQLAGLGVARWRVDPRCSREDGTLFSHRRMGGARTGRFAGVVWTAPEHTPADPGGPGATDVFAPPGGGGA</sequence>
<evidence type="ECO:0000313" key="14">
    <source>
        <dbReference type="EMBL" id="GGM11618.1"/>
    </source>
</evidence>
<evidence type="ECO:0000256" key="8">
    <source>
        <dbReference type="ARBA" id="ARBA00023008"/>
    </source>
</evidence>
<evidence type="ECO:0000256" key="12">
    <source>
        <dbReference type="RuleBase" id="RU361274"/>
    </source>
</evidence>
<name>A0A917WK20_9ACTN</name>
<reference evidence="14" key="1">
    <citation type="journal article" date="2014" name="Int. J. Syst. Evol. Microbiol.">
        <title>Complete genome sequence of Corynebacterium casei LMG S-19264T (=DSM 44701T), isolated from a smear-ripened cheese.</title>
        <authorList>
            <consortium name="US DOE Joint Genome Institute (JGI-PGF)"/>
            <person name="Walter F."/>
            <person name="Albersmeier A."/>
            <person name="Kalinowski J."/>
            <person name="Ruckert C."/>
        </authorList>
    </citation>
    <scope>NUCLEOTIDE SEQUENCE</scope>
    <source>
        <strain evidence="14">CGMCC 4.7308</strain>
    </source>
</reference>
<organism evidence="14 15">
    <name type="scientific">Nakamurella endophytica</name>
    <dbReference type="NCBI Taxonomy" id="1748367"/>
    <lineage>
        <taxon>Bacteria</taxon>
        <taxon>Bacillati</taxon>
        <taxon>Actinomycetota</taxon>
        <taxon>Actinomycetes</taxon>
        <taxon>Nakamurellales</taxon>
        <taxon>Nakamurellaceae</taxon>
        <taxon>Nakamurella</taxon>
    </lineage>
</organism>
<dbReference type="NCBIfam" id="TIGR00726">
    <property type="entry name" value="peptidoglycan editing factor PgeF"/>
    <property type="match status" value="1"/>
</dbReference>
<comment type="catalytic activity">
    <reaction evidence="11">
        <text>S-methyl-5'-thioadenosine + phosphate = 5-(methylsulfanyl)-alpha-D-ribose 1-phosphate + adenine</text>
        <dbReference type="Rhea" id="RHEA:11852"/>
        <dbReference type="ChEBI" id="CHEBI:16708"/>
        <dbReference type="ChEBI" id="CHEBI:17509"/>
        <dbReference type="ChEBI" id="CHEBI:43474"/>
        <dbReference type="ChEBI" id="CHEBI:58533"/>
        <dbReference type="EC" id="2.4.2.28"/>
    </reaction>
    <physiologicalReaction direction="left-to-right" evidence="11">
        <dbReference type="Rhea" id="RHEA:11853"/>
    </physiologicalReaction>
</comment>
<evidence type="ECO:0000256" key="2">
    <source>
        <dbReference type="ARBA" id="ARBA00003215"/>
    </source>
</evidence>
<dbReference type="Pfam" id="PF02578">
    <property type="entry name" value="Cu-oxidase_4"/>
    <property type="match status" value="1"/>
</dbReference>
<dbReference type="GO" id="GO:0016787">
    <property type="term" value="F:hydrolase activity"/>
    <property type="evidence" value="ECO:0007669"/>
    <property type="project" value="UniProtKB-KW"/>
</dbReference>
<proteinExistence type="inferred from homology"/>
<dbReference type="PANTHER" id="PTHR30616:SF2">
    <property type="entry name" value="PURINE NUCLEOSIDE PHOSPHORYLASE LACC1"/>
    <property type="match status" value="1"/>
</dbReference>
<dbReference type="SUPFAM" id="SSF64438">
    <property type="entry name" value="CNF1/YfiH-like putative cysteine hydrolases"/>
    <property type="match status" value="1"/>
</dbReference>
<dbReference type="InterPro" id="IPR011324">
    <property type="entry name" value="Cytotoxic_necrot_fac-like_cat"/>
</dbReference>
<keyword evidence="4" id="KW-0808">Transferase</keyword>
<keyword evidence="6" id="KW-0378">Hydrolase</keyword>
<protein>
    <recommendedName>
        <fullName evidence="12">Purine nucleoside phosphorylase</fullName>
    </recommendedName>
</protein>
<dbReference type="CDD" id="cd16833">
    <property type="entry name" value="YfiH"/>
    <property type="match status" value="1"/>
</dbReference>
<evidence type="ECO:0000256" key="13">
    <source>
        <dbReference type="SAM" id="MobiDB-lite"/>
    </source>
</evidence>
<dbReference type="GO" id="GO:0017061">
    <property type="term" value="F:S-methyl-5-thioadenosine phosphorylase activity"/>
    <property type="evidence" value="ECO:0007669"/>
    <property type="project" value="UniProtKB-EC"/>
</dbReference>
<keyword evidence="15" id="KW-1185">Reference proteome</keyword>
<dbReference type="EMBL" id="BMNA01000009">
    <property type="protein sequence ID" value="GGM11618.1"/>
    <property type="molecule type" value="Genomic_DNA"/>
</dbReference>
<evidence type="ECO:0000256" key="5">
    <source>
        <dbReference type="ARBA" id="ARBA00022723"/>
    </source>
</evidence>
<dbReference type="PANTHER" id="PTHR30616">
    <property type="entry name" value="UNCHARACTERIZED PROTEIN YFIH"/>
    <property type="match status" value="1"/>
</dbReference>
<feature type="region of interest" description="Disordered" evidence="13">
    <location>
        <begin position="243"/>
        <end position="266"/>
    </location>
</feature>
<evidence type="ECO:0000256" key="4">
    <source>
        <dbReference type="ARBA" id="ARBA00022679"/>
    </source>
</evidence>
<comment type="similarity">
    <text evidence="3 12">Belongs to the purine nucleoside phosphorylase YfiH/LACC1 family.</text>
</comment>
<dbReference type="Gene3D" id="3.60.140.10">
    <property type="entry name" value="CNF1/YfiH-like putative cysteine hydrolases"/>
    <property type="match status" value="1"/>
</dbReference>
<gene>
    <name evidence="14" type="primary">yfiH</name>
    <name evidence="14" type="ORF">GCM10011594_34420</name>
</gene>
<dbReference type="Proteomes" id="UP000655208">
    <property type="component" value="Unassembled WGS sequence"/>
</dbReference>
<dbReference type="RefSeq" id="WP_229674547.1">
    <property type="nucleotide sequence ID" value="NZ_BMNA01000009.1"/>
</dbReference>